<reference evidence="1" key="1">
    <citation type="journal article" date="2021" name="Mol. Ecol. Resour.">
        <title>Apolygus lucorum genome provides insights into omnivorousness and mesophyll feeding.</title>
        <authorList>
            <person name="Liu Y."/>
            <person name="Liu H."/>
            <person name="Wang H."/>
            <person name="Huang T."/>
            <person name="Liu B."/>
            <person name="Yang B."/>
            <person name="Yin L."/>
            <person name="Li B."/>
            <person name="Zhang Y."/>
            <person name="Zhang S."/>
            <person name="Jiang F."/>
            <person name="Zhang X."/>
            <person name="Ren Y."/>
            <person name="Wang B."/>
            <person name="Wang S."/>
            <person name="Lu Y."/>
            <person name="Wu K."/>
            <person name="Fan W."/>
            <person name="Wang G."/>
        </authorList>
    </citation>
    <scope>NUCLEOTIDE SEQUENCE</scope>
    <source>
        <strain evidence="1">12Hb</strain>
    </source>
</reference>
<evidence type="ECO:0000313" key="2">
    <source>
        <dbReference type="Proteomes" id="UP000466442"/>
    </source>
</evidence>
<gene>
    <name evidence="1" type="ORF">GE061_002241</name>
</gene>
<accession>A0A8S9X4L4</accession>
<sequence length="112" mass="12920">MEPLGTWKNLEKWSKVRGKNGARFMVKRKKKRLQNVRSERHRALPRTFPFSEASAAGWSSTSIYSGRRKEAIRRRFDRTRENVSKMLLSSIRSSKMTVFGGSVATKQTVSID</sequence>
<keyword evidence="2" id="KW-1185">Reference proteome</keyword>
<proteinExistence type="predicted"/>
<organism evidence="1 2">
    <name type="scientific">Apolygus lucorum</name>
    <name type="common">Small green plant bug</name>
    <name type="synonym">Lygocoris lucorum</name>
    <dbReference type="NCBI Taxonomy" id="248454"/>
    <lineage>
        <taxon>Eukaryota</taxon>
        <taxon>Metazoa</taxon>
        <taxon>Ecdysozoa</taxon>
        <taxon>Arthropoda</taxon>
        <taxon>Hexapoda</taxon>
        <taxon>Insecta</taxon>
        <taxon>Pterygota</taxon>
        <taxon>Neoptera</taxon>
        <taxon>Paraneoptera</taxon>
        <taxon>Hemiptera</taxon>
        <taxon>Heteroptera</taxon>
        <taxon>Panheteroptera</taxon>
        <taxon>Cimicomorpha</taxon>
        <taxon>Miridae</taxon>
        <taxon>Mirini</taxon>
        <taxon>Apolygus</taxon>
    </lineage>
</organism>
<dbReference type="EMBL" id="WIXP02000010">
    <property type="protein sequence ID" value="KAF6203903.1"/>
    <property type="molecule type" value="Genomic_DNA"/>
</dbReference>
<name>A0A8S9X4L4_APOLU</name>
<comment type="caution">
    <text evidence="1">The sequence shown here is derived from an EMBL/GenBank/DDBJ whole genome shotgun (WGS) entry which is preliminary data.</text>
</comment>
<dbReference type="Proteomes" id="UP000466442">
    <property type="component" value="Unassembled WGS sequence"/>
</dbReference>
<evidence type="ECO:0000313" key="1">
    <source>
        <dbReference type="EMBL" id="KAF6203903.1"/>
    </source>
</evidence>
<protein>
    <submittedName>
        <fullName evidence="1">Uncharacterized protein</fullName>
    </submittedName>
</protein>
<dbReference type="AlphaFoldDB" id="A0A8S9X4L4"/>